<keyword evidence="4" id="KW-0997">Cell inner membrane</keyword>
<keyword evidence="6 8" id="KW-1133">Transmembrane helix</keyword>
<keyword evidence="3" id="KW-1003">Cell membrane</keyword>
<feature type="transmembrane region" description="Helical" evidence="8">
    <location>
        <begin position="194"/>
        <end position="212"/>
    </location>
</feature>
<dbReference type="GO" id="GO:0005886">
    <property type="term" value="C:plasma membrane"/>
    <property type="evidence" value="ECO:0007669"/>
    <property type="project" value="UniProtKB-SubCell"/>
</dbReference>
<dbReference type="PANTHER" id="PTHR35334:SF2">
    <property type="entry name" value="SERINE TRANSPORTER SDAC"/>
    <property type="match status" value="1"/>
</dbReference>
<proteinExistence type="predicted"/>
<evidence type="ECO:0000256" key="2">
    <source>
        <dbReference type="ARBA" id="ARBA00022448"/>
    </source>
</evidence>
<gene>
    <name evidence="9" type="primary">sdaC</name>
    <name evidence="9" type="ORF">CMPG5300_0409</name>
</gene>
<evidence type="ECO:0000256" key="3">
    <source>
        <dbReference type="ARBA" id="ARBA00022475"/>
    </source>
</evidence>
<feature type="transmembrane region" description="Helical" evidence="8">
    <location>
        <begin position="130"/>
        <end position="147"/>
    </location>
</feature>
<feature type="transmembrane region" description="Helical" evidence="8">
    <location>
        <begin position="244"/>
        <end position="267"/>
    </location>
</feature>
<evidence type="ECO:0000256" key="5">
    <source>
        <dbReference type="ARBA" id="ARBA00022692"/>
    </source>
</evidence>
<dbReference type="GO" id="GO:0003333">
    <property type="term" value="P:amino acid transmembrane transport"/>
    <property type="evidence" value="ECO:0007669"/>
    <property type="project" value="InterPro"/>
</dbReference>
<feature type="transmembrane region" description="Helical" evidence="8">
    <location>
        <begin position="89"/>
        <end position="110"/>
    </location>
</feature>
<name>A0AAW3FSA3_LACPN</name>
<dbReference type="PANTHER" id="PTHR35334">
    <property type="entry name" value="SERINE TRANSPORTER"/>
    <property type="match status" value="1"/>
</dbReference>
<evidence type="ECO:0000256" key="1">
    <source>
        <dbReference type="ARBA" id="ARBA00004429"/>
    </source>
</evidence>
<comment type="caution">
    <text evidence="9">The sequence shown here is derived from an EMBL/GenBank/DDBJ whole genome shotgun (WGS) entry which is preliminary data.</text>
</comment>
<feature type="transmembrane region" description="Helical" evidence="8">
    <location>
        <begin position="12"/>
        <end position="33"/>
    </location>
</feature>
<feature type="transmembrane region" description="Helical" evidence="8">
    <location>
        <begin position="337"/>
        <end position="358"/>
    </location>
</feature>
<dbReference type="InterPro" id="IPR018227">
    <property type="entry name" value="Amino_acid_transport_2"/>
</dbReference>
<protein>
    <submittedName>
        <fullName evidence="9">Serine transporter</fullName>
    </submittedName>
</protein>
<dbReference type="AlphaFoldDB" id="A0AAW3FSA3"/>
<keyword evidence="7 8" id="KW-0472">Membrane</keyword>
<dbReference type="EMBL" id="AXZV01000001">
    <property type="protein sequence ID" value="KGH44432.1"/>
    <property type="molecule type" value="Genomic_DNA"/>
</dbReference>
<evidence type="ECO:0000313" key="10">
    <source>
        <dbReference type="Proteomes" id="UP000029801"/>
    </source>
</evidence>
<evidence type="ECO:0000256" key="8">
    <source>
        <dbReference type="SAM" id="Phobius"/>
    </source>
</evidence>
<dbReference type="Proteomes" id="UP000029801">
    <property type="component" value="Chromosome"/>
</dbReference>
<evidence type="ECO:0000256" key="7">
    <source>
        <dbReference type="ARBA" id="ARBA00023136"/>
    </source>
</evidence>
<evidence type="ECO:0000313" key="9">
    <source>
        <dbReference type="EMBL" id="KGH44432.1"/>
    </source>
</evidence>
<keyword evidence="5 8" id="KW-0812">Transmembrane</keyword>
<feature type="transmembrane region" description="Helical" evidence="8">
    <location>
        <begin position="294"/>
        <end position="316"/>
    </location>
</feature>
<dbReference type="Gene3D" id="1.20.1740.10">
    <property type="entry name" value="Amino acid/polyamine transporter I"/>
    <property type="match status" value="1"/>
</dbReference>
<sequence>MTNIFKGWRKNDTFWMLSLFGTAIGAGVLFLPIGVGTAGILGIIMILILALPTTFFAHRGLSRFVLSAKNDGDDITDVVEQHFGFKIGLLFTIIYFFSIYPILLVYSVSITNTVSKFITDQMHMQTPPRWLLSLVLVGILIGIARFGTSLITKVMSGLAFPFIIVIVLFSFYLIPHWNGAILSTFSSSVSGGHLVGTLGNLWLLIPVMIFSFNHSPIISSFSVAERKEYSGEGKDKVDKKISTILLSAETLMVIVAMFFVISCTLALTPDQILEAKNENVSILDYVATAFNNPIIKYVSPVIAFIAIAKSFLGHYLGTSEGLRGIIRKMEEKSNKTLSSRTVSTIVDLVLLLSAWIVAWVNPSIMGMIETIIGPIIAFILFLMPMYAIHKSPKLQQYAGKHSNVFVVVIGLIAVSGILFNIIKLFIW</sequence>
<feature type="transmembrane region" description="Helical" evidence="8">
    <location>
        <begin position="39"/>
        <end position="57"/>
    </location>
</feature>
<feature type="transmembrane region" description="Helical" evidence="8">
    <location>
        <begin position="404"/>
        <end position="426"/>
    </location>
</feature>
<accession>A0AAW3FSA3</accession>
<evidence type="ECO:0000256" key="4">
    <source>
        <dbReference type="ARBA" id="ARBA00022519"/>
    </source>
</evidence>
<feature type="transmembrane region" description="Helical" evidence="8">
    <location>
        <begin position="364"/>
        <end position="383"/>
    </location>
</feature>
<evidence type="ECO:0000256" key="6">
    <source>
        <dbReference type="ARBA" id="ARBA00022989"/>
    </source>
</evidence>
<comment type="subcellular location">
    <subcellularLocation>
        <location evidence="1">Cell inner membrane</location>
        <topology evidence="1">Multi-pass membrane protein</topology>
    </subcellularLocation>
</comment>
<reference evidence="9 10" key="1">
    <citation type="journal article" date="2014" name="Genome Announc.">
        <title>Draft Genome Sequence of Lactobacillus plantarum CMPG5300, a Human Vaginal Isolate.</title>
        <authorList>
            <person name="Malik S."/>
            <person name="Siezen R.J."/>
            <person name="Renckens B."/>
            <person name="Vaneechoutte M."/>
            <person name="Vanderleyden J."/>
            <person name="Lebeer S."/>
        </authorList>
    </citation>
    <scope>NUCLEOTIDE SEQUENCE [LARGE SCALE GENOMIC DNA]</scope>
    <source>
        <strain evidence="9 10">CMPG5300</strain>
    </source>
</reference>
<organism evidence="9 10">
    <name type="scientific">Lactiplantibacillus plantarum CMPG5300</name>
    <dbReference type="NCBI Taxonomy" id="1304889"/>
    <lineage>
        <taxon>Bacteria</taxon>
        <taxon>Bacillati</taxon>
        <taxon>Bacillota</taxon>
        <taxon>Bacilli</taxon>
        <taxon>Lactobacillales</taxon>
        <taxon>Lactobacillaceae</taxon>
        <taxon>Lactiplantibacillus</taxon>
    </lineage>
</organism>
<feature type="transmembrane region" description="Helical" evidence="8">
    <location>
        <begin position="154"/>
        <end position="174"/>
    </location>
</feature>
<dbReference type="RefSeq" id="WP_047672706.1">
    <property type="nucleotide sequence ID" value="NZ_CM002918.1"/>
</dbReference>
<dbReference type="Pfam" id="PF03222">
    <property type="entry name" value="Trp_Tyr_perm"/>
    <property type="match status" value="1"/>
</dbReference>
<keyword evidence="2" id="KW-0813">Transport</keyword>